<dbReference type="PROSITE" id="PS00892">
    <property type="entry name" value="HIT_1"/>
    <property type="match status" value="1"/>
</dbReference>
<evidence type="ECO:0000256" key="1">
    <source>
        <dbReference type="ARBA" id="ARBA00022603"/>
    </source>
</evidence>
<dbReference type="InterPro" id="IPR036265">
    <property type="entry name" value="HIT-like_sf"/>
</dbReference>
<dbReference type="PANTHER" id="PTHR43861">
    <property type="entry name" value="TRANS-ACONITATE 2-METHYLTRANSFERASE-RELATED"/>
    <property type="match status" value="1"/>
</dbReference>
<dbReference type="SUPFAM" id="SSF53335">
    <property type="entry name" value="S-adenosyl-L-methionine-dependent methyltransferases"/>
    <property type="match status" value="1"/>
</dbReference>
<dbReference type="GO" id="GO:0008168">
    <property type="term" value="F:methyltransferase activity"/>
    <property type="evidence" value="ECO:0007669"/>
    <property type="project" value="UniProtKB-KW"/>
</dbReference>
<dbReference type="Proteomes" id="UP001595932">
    <property type="component" value="Unassembled WGS sequence"/>
</dbReference>
<keyword evidence="6" id="KW-1185">Reference proteome</keyword>
<dbReference type="EMBL" id="JBHSGL010000005">
    <property type="protein sequence ID" value="MFC4713629.1"/>
    <property type="molecule type" value="Genomic_DNA"/>
</dbReference>
<gene>
    <name evidence="5" type="ORF">ACFO5U_12175</name>
</gene>
<proteinExistence type="predicted"/>
<evidence type="ECO:0000259" key="4">
    <source>
        <dbReference type="PROSITE" id="PS51084"/>
    </source>
</evidence>
<evidence type="ECO:0000256" key="2">
    <source>
        <dbReference type="ARBA" id="ARBA00022679"/>
    </source>
</evidence>
<dbReference type="Pfam" id="PF13649">
    <property type="entry name" value="Methyltransf_25"/>
    <property type="match status" value="1"/>
</dbReference>
<comment type="caution">
    <text evidence="5">The sequence shown here is derived from an EMBL/GenBank/DDBJ whole genome shotgun (WGS) entry which is preliminary data.</text>
</comment>
<organism evidence="5 6">
    <name type="scientific">Planococcus dechangensis</name>
    <dbReference type="NCBI Taxonomy" id="1176255"/>
    <lineage>
        <taxon>Bacteria</taxon>
        <taxon>Bacillati</taxon>
        <taxon>Bacillota</taxon>
        <taxon>Bacilli</taxon>
        <taxon>Bacillales</taxon>
        <taxon>Caryophanaceae</taxon>
        <taxon>Planococcus</taxon>
    </lineage>
</organism>
<dbReference type="InterPro" id="IPR011146">
    <property type="entry name" value="HIT-like"/>
</dbReference>
<dbReference type="CDD" id="cd02440">
    <property type="entry name" value="AdoMet_MTases"/>
    <property type="match status" value="1"/>
</dbReference>
<dbReference type="InterPro" id="IPR041698">
    <property type="entry name" value="Methyltransf_25"/>
</dbReference>
<reference evidence="6" key="1">
    <citation type="journal article" date="2019" name="Int. J. Syst. Evol. Microbiol.">
        <title>The Global Catalogue of Microorganisms (GCM) 10K type strain sequencing project: providing services to taxonomists for standard genome sequencing and annotation.</title>
        <authorList>
            <consortium name="The Broad Institute Genomics Platform"/>
            <consortium name="The Broad Institute Genome Sequencing Center for Infectious Disease"/>
            <person name="Wu L."/>
            <person name="Ma J."/>
        </authorList>
    </citation>
    <scope>NUCLEOTIDE SEQUENCE [LARGE SCALE GENOMIC DNA]</scope>
    <source>
        <strain evidence="6">CGMCC 1.12151</strain>
    </source>
</reference>
<keyword evidence="1 5" id="KW-0489">Methyltransferase</keyword>
<sequence length="342" mass="38031">MMLGKQGFNEWAAEYDETVRNSDRDGSYPFAGYGDVLTEVFNTVNDKQQAAVLDIGFGTGALSAALYDKGHRIAGIDFSSEMIERAGKKMPEAELVEWDMEDGLPPDFDGRLFDCIISTYALHHLYDAEKWGFLQRLLKQLAPGGMLVIGDIAFRTQQDRDACRSAYANVWDGDEEYTVFEELEAALTGIADCEFTAHSHCGAVIKLRPACPFCHPASDAQQRVVFENDSCLFLQHDTAQGALEGSGVIVPKQHRTSPLELTMEEWQDTQRLLVQAKQMLDKTASPDGYTLGWNVGEASNQSVGHSHLHVIPRFNDEPYAGKGLRHWLKQPENKRPKTGGSL</sequence>
<dbReference type="InterPro" id="IPR029063">
    <property type="entry name" value="SAM-dependent_MTases_sf"/>
</dbReference>
<dbReference type="Gene3D" id="3.30.428.10">
    <property type="entry name" value="HIT-like"/>
    <property type="match status" value="1"/>
</dbReference>
<feature type="domain" description="HIT" evidence="4">
    <location>
        <begin position="212"/>
        <end position="320"/>
    </location>
</feature>
<evidence type="ECO:0000313" key="6">
    <source>
        <dbReference type="Proteomes" id="UP001595932"/>
    </source>
</evidence>
<dbReference type="Pfam" id="PF01230">
    <property type="entry name" value="HIT"/>
    <property type="match status" value="1"/>
</dbReference>
<dbReference type="Gene3D" id="3.40.50.150">
    <property type="entry name" value="Vaccinia Virus protein VP39"/>
    <property type="match status" value="1"/>
</dbReference>
<dbReference type="SUPFAM" id="SSF54197">
    <property type="entry name" value="HIT-like"/>
    <property type="match status" value="1"/>
</dbReference>
<dbReference type="PROSITE" id="PS51084">
    <property type="entry name" value="HIT_2"/>
    <property type="match status" value="1"/>
</dbReference>
<accession>A0ABV9MEB5</accession>
<feature type="short sequence motif" description="Histidine triad motif" evidence="3">
    <location>
        <begin position="305"/>
        <end position="309"/>
    </location>
</feature>
<evidence type="ECO:0000256" key="3">
    <source>
        <dbReference type="PROSITE-ProRule" id="PRU00464"/>
    </source>
</evidence>
<dbReference type="InterPro" id="IPR019808">
    <property type="entry name" value="Histidine_triad_CS"/>
</dbReference>
<keyword evidence="2" id="KW-0808">Transferase</keyword>
<dbReference type="PANTHER" id="PTHR43861:SF1">
    <property type="entry name" value="TRANS-ACONITATE 2-METHYLTRANSFERASE"/>
    <property type="match status" value="1"/>
</dbReference>
<name>A0ABV9MEB5_9BACL</name>
<dbReference type="GO" id="GO:0032259">
    <property type="term" value="P:methylation"/>
    <property type="evidence" value="ECO:0007669"/>
    <property type="project" value="UniProtKB-KW"/>
</dbReference>
<protein>
    <submittedName>
        <fullName evidence="5">Methyltransferase domain-containing protein</fullName>
    </submittedName>
</protein>
<evidence type="ECO:0000313" key="5">
    <source>
        <dbReference type="EMBL" id="MFC4713629.1"/>
    </source>
</evidence>